<dbReference type="PANTHER" id="PTHR11783">
    <property type="entry name" value="SULFOTRANSFERASE SULT"/>
    <property type="match status" value="1"/>
</dbReference>
<proteinExistence type="inferred from homology"/>
<reference evidence="4 5" key="1">
    <citation type="submission" date="2020-08" db="EMBL/GenBank/DDBJ databases">
        <title>Aphidius gifuensis genome sequencing and assembly.</title>
        <authorList>
            <person name="Du Z."/>
        </authorList>
    </citation>
    <scope>NUCLEOTIDE SEQUENCE [LARGE SCALE GENOMIC DNA]</scope>
    <source>
        <strain evidence="4">YNYX2018</strain>
        <tissue evidence="4">Adults</tissue>
    </source>
</reference>
<evidence type="ECO:0000256" key="2">
    <source>
        <dbReference type="ARBA" id="ARBA00022679"/>
    </source>
</evidence>
<comment type="caution">
    <text evidence="4">The sequence shown here is derived from an EMBL/GenBank/DDBJ whole genome shotgun (WGS) entry which is preliminary data.</text>
</comment>
<keyword evidence="2" id="KW-0808">Transferase</keyword>
<dbReference type="InterPro" id="IPR000863">
    <property type="entry name" value="Sulfotransferase_dom"/>
</dbReference>
<dbReference type="SUPFAM" id="SSF52540">
    <property type="entry name" value="P-loop containing nucleoside triphosphate hydrolases"/>
    <property type="match status" value="1"/>
</dbReference>
<gene>
    <name evidence="4" type="ORF">HCN44_001513</name>
</gene>
<evidence type="ECO:0000313" key="5">
    <source>
        <dbReference type="Proteomes" id="UP000639338"/>
    </source>
</evidence>
<dbReference type="Proteomes" id="UP000639338">
    <property type="component" value="Unassembled WGS sequence"/>
</dbReference>
<dbReference type="EMBL" id="JACMRX010000003">
    <property type="protein sequence ID" value="KAF7992188.1"/>
    <property type="molecule type" value="Genomic_DNA"/>
</dbReference>
<dbReference type="Gene3D" id="3.40.50.300">
    <property type="entry name" value="P-loop containing nucleotide triphosphate hydrolases"/>
    <property type="match status" value="1"/>
</dbReference>
<evidence type="ECO:0000256" key="1">
    <source>
        <dbReference type="ARBA" id="ARBA00005771"/>
    </source>
</evidence>
<evidence type="ECO:0000259" key="3">
    <source>
        <dbReference type="Pfam" id="PF00685"/>
    </source>
</evidence>
<dbReference type="GO" id="GO:0008146">
    <property type="term" value="F:sulfotransferase activity"/>
    <property type="evidence" value="ECO:0007669"/>
    <property type="project" value="InterPro"/>
</dbReference>
<comment type="similarity">
    <text evidence="1">Belongs to the sulfotransferase 1 family.</text>
</comment>
<feature type="domain" description="Sulfotransferase" evidence="3">
    <location>
        <begin position="44"/>
        <end position="300"/>
    </location>
</feature>
<sequence>MSLETSEFEWHNGTLVRLGKNKYVMMEKWNYHGNAIHNFNMKSDDIVIMTMPRSGTTVTSEMIWLLNNNLDYETASKIRLEERVHELELNVYDDSDAEAKYASVDRPKFSYEIAENITGPRILKTHLAISLFKNILSSGAKIVYVARDPKDRLVSAMRFLNNLNVPRFKTDIRRMWHDVKNKTLVNEPYWSHVQEAWCLRNQPNVLFLFYEDIRTNLYETIKKAAHFLDKTYSDEEIQSLACHLDIEKFRKNPMVNSLAGIPFSSQNFIGQGKIGGYKDVIPDDIDHEIDEWIEENLKDCFIDFPSLKNKIK</sequence>
<evidence type="ECO:0000313" key="4">
    <source>
        <dbReference type="EMBL" id="KAF7992188.1"/>
    </source>
</evidence>
<dbReference type="Pfam" id="PF00685">
    <property type="entry name" value="Sulfotransfer_1"/>
    <property type="match status" value="1"/>
</dbReference>
<dbReference type="InterPro" id="IPR027417">
    <property type="entry name" value="P-loop_NTPase"/>
</dbReference>
<dbReference type="AlphaFoldDB" id="A0A834XRN2"/>
<dbReference type="OrthoDB" id="205623at2759"/>
<accession>A0A834XRN2</accession>
<name>A0A834XRN2_APHGI</name>
<organism evidence="4 5">
    <name type="scientific">Aphidius gifuensis</name>
    <name type="common">Parasitoid wasp</name>
    <dbReference type="NCBI Taxonomy" id="684658"/>
    <lineage>
        <taxon>Eukaryota</taxon>
        <taxon>Metazoa</taxon>
        <taxon>Ecdysozoa</taxon>
        <taxon>Arthropoda</taxon>
        <taxon>Hexapoda</taxon>
        <taxon>Insecta</taxon>
        <taxon>Pterygota</taxon>
        <taxon>Neoptera</taxon>
        <taxon>Endopterygota</taxon>
        <taxon>Hymenoptera</taxon>
        <taxon>Apocrita</taxon>
        <taxon>Ichneumonoidea</taxon>
        <taxon>Braconidae</taxon>
        <taxon>Aphidiinae</taxon>
        <taxon>Aphidius</taxon>
    </lineage>
</organism>
<keyword evidence="5" id="KW-1185">Reference proteome</keyword>
<protein>
    <recommendedName>
        <fullName evidence="3">Sulfotransferase domain-containing protein</fullName>
    </recommendedName>
</protein>